<accession>A0AAT9G928</accession>
<protein>
    <submittedName>
        <fullName evidence="3">DUF2670 domain-containing protein</fullName>
    </submittedName>
</protein>
<organism evidence="3">
    <name type="scientific">Candidatus Tisiphia endosymbiont of Sergentomyia squamirostris</name>
    <dbReference type="NCBI Taxonomy" id="3113639"/>
    <lineage>
        <taxon>Bacteria</taxon>
        <taxon>Pseudomonadati</taxon>
        <taxon>Pseudomonadota</taxon>
        <taxon>Alphaproteobacteria</taxon>
        <taxon>Rickettsiales</taxon>
        <taxon>Rickettsiaceae</taxon>
        <taxon>Rickettsieae</taxon>
        <taxon>Candidatus Tisiphia</taxon>
    </lineage>
</organism>
<name>A0AAT9G928_9RICK</name>
<keyword evidence="2" id="KW-0812">Transmembrane</keyword>
<keyword evidence="2" id="KW-1133">Transmembrane helix</keyword>
<dbReference type="AlphaFoldDB" id="A0AAT9G928"/>
<keyword evidence="2" id="KW-0472">Membrane</keyword>
<reference evidence="3" key="1">
    <citation type="submission" date="2024-01" db="EMBL/GenBank/DDBJ databases">
        <title>Sequencing the genomes of a sandfly, Sergentomyia squamirostris, and its two endosymbionts.</title>
        <authorList>
            <person name="Itokawa K."/>
            <person name="Sanjoba C."/>
        </authorList>
    </citation>
    <scope>NUCLEOTIDE SEQUENCE</scope>
    <source>
        <strain evidence="3">RiSSQ</strain>
    </source>
</reference>
<dbReference type="InterPro" id="IPR022714">
    <property type="entry name" value="DUF2670"/>
</dbReference>
<evidence type="ECO:0000256" key="2">
    <source>
        <dbReference type="SAM" id="Phobius"/>
    </source>
</evidence>
<gene>
    <name evidence="3" type="ORF">DMENIID0002_09860</name>
</gene>
<evidence type="ECO:0000256" key="1">
    <source>
        <dbReference type="SAM" id="MobiDB-lite"/>
    </source>
</evidence>
<feature type="region of interest" description="Disordered" evidence="1">
    <location>
        <begin position="115"/>
        <end position="148"/>
    </location>
</feature>
<evidence type="ECO:0000313" key="3">
    <source>
        <dbReference type="EMBL" id="BFD46340.1"/>
    </source>
</evidence>
<dbReference type="Pfam" id="PF10875">
    <property type="entry name" value="DUF2670"/>
    <property type="match status" value="1"/>
</dbReference>
<dbReference type="EMBL" id="AP029170">
    <property type="protein sequence ID" value="BFD46340.1"/>
    <property type="molecule type" value="Genomic_DNA"/>
</dbReference>
<sequence>MWQALRRLIAANPMGMFLWSIIAKWYFMIAVASLIVLFWVAKGLEQIGFIKYMTNATIEILDTSKSIAQNCTTKLGPNFESLTNFWKCLGDPPKYEIREEETGEKALEEGLNKLLPKDGTVPEMLPYRNPYDSPSDSTDSDGKSTDGK</sequence>
<proteinExistence type="predicted"/>
<feature type="transmembrane region" description="Helical" evidence="2">
    <location>
        <begin position="16"/>
        <end position="41"/>
    </location>
</feature>